<dbReference type="Proteomes" id="UP000241138">
    <property type="component" value="Segment"/>
</dbReference>
<evidence type="ECO:0000313" key="1">
    <source>
        <dbReference type="EMBL" id="AVJ51036.1"/>
    </source>
</evidence>
<accession>A0A2P1CIG3</accession>
<organism evidence="1 2">
    <name type="scientific">Microbacterium phage Pajaza</name>
    <dbReference type="NCBI Taxonomy" id="2099443"/>
    <lineage>
        <taxon>Viruses</taxon>
        <taxon>Duplodnaviria</taxon>
        <taxon>Heunggongvirae</taxon>
        <taxon>Uroviricota</taxon>
        <taxon>Caudoviricetes</taxon>
        <taxon>Pikminvirus</taxon>
        <taxon>Pikminvirus pikmin</taxon>
    </lineage>
</organism>
<reference evidence="1 2" key="1">
    <citation type="submission" date="2018-02" db="EMBL/GenBank/DDBJ databases">
        <authorList>
            <person name="Zacj K.M."/>
            <person name="Aull H.G."/>
            <person name="Garlena R.A."/>
            <person name="Russell D.A."/>
            <person name="Pope W.H."/>
            <person name="Jacobs-Sera D."/>
            <person name="Hatfull G.F."/>
        </authorList>
    </citation>
    <scope>NUCLEOTIDE SEQUENCE [LARGE SCALE GENOMIC DNA]</scope>
</reference>
<sequence length="295" mass="34086">MSDYEFLDRYYILAYKTPPRTTVNTLTRVGVPKELMKVVLSTDDPNSRELALWCREQGLPKPKRFDRSLYLHDPFLSLMSREMVETYFPRTDTPARRFISDYEYSTMGPGRYYAVLDDDISMHWSNPFRPPTSDDPEFDRTVWRRAVEALQVPEVWSCCFVNPYTWSASYKDGVVIQTENSSLWNRKGQSSQQSAWVLCSDENHTWFSPIVCDYITSSRYAAQGRFSFCLNEYINVSAPNVNGAIWSGDDPVSRTNKAGQVAALRILGSSFSATGRKPYKKRVRYMYPHILEGDN</sequence>
<gene>
    <name evidence="1" type="primary">45</name>
    <name evidence="1" type="ORF">PBI_PAJAZA_45</name>
</gene>
<name>A0A2P1CIG3_9CAUD</name>
<protein>
    <submittedName>
        <fullName evidence="1">Uncharacterized protein</fullName>
    </submittedName>
</protein>
<dbReference type="EMBL" id="MG944216">
    <property type="protein sequence ID" value="AVJ51036.1"/>
    <property type="molecule type" value="Genomic_DNA"/>
</dbReference>
<proteinExistence type="predicted"/>
<evidence type="ECO:0000313" key="2">
    <source>
        <dbReference type="Proteomes" id="UP000241138"/>
    </source>
</evidence>